<proteinExistence type="inferred from homology"/>
<reference evidence="3 4" key="1">
    <citation type="submission" date="2021-05" db="EMBL/GenBank/DDBJ databases">
        <title>A Polyphasic approach of four new species of the genus Ohtaekwangia: Ohtaekwangia histidinii sp. nov., Ohtaekwangia cretensis sp. nov., Ohtaekwangia indiensis sp. nov., Ohtaekwangia reichenbachii sp. nov. from diverse environment.</title>
        <authorList>
            <person name="Octaviana S."/>
        </authorList>
    </citation>
    <scope>NUCLEOTIDE SEQUENCE [LARGE SCALE GENOMIC DNA]</scope>
    <source>
        <strain evidence="3 4">PWU20</strain>
    </source>
</reference>
<evidence type="ECO:0000256" key="2">
    <source>
        <dbReference type="SAM" id="SignalP"/>
    </source>
</evidence>
<dbReference type="InterPro" id="IPR003423">
    <property type="entry name" value="OMP_efflux"/>
</dbReference>
<evidence type="ECO:0000313" key="3">
    <source>
        <dbReference type="EMBL" id="MBT1702591.1"/>
    </source>
</evidence>
<feature type="signal peptide" evidence="2">
    <location>
        <begin position="1"/>
        <end position="16"/>
    </location>
</feature>
<comment type="caution">
    <text evidence="3">The sequence shown here is derived from an EMBL/GenBank/DDBJ whole genome shotgun (WGS) entry which is preliminary data.</text>
</comment>
<organism evidence="3 4">
    <name type="scientific">Chryseosolibacter indicus</name>
    <dbReference type="NCBI Taxonomy" id="2782351"/>
    <lineage>
        <taxon>Bacteria</taxon>
        <taxon>Pseudomonadati</taxon>
        <taxon>Bacteroidota</taxon>
        <taxon>Cytophagia</taxon>
        <taxon>Cytophagales</taxon>
        <taxon>Chryseotaleaceae</taxon>
        <taxon>Chryseosolibacter</taxon>
    </lineage>
</organism>
<keyword evidence="4" id="KW-1185">Reference proteome</keyword>
<comment type="similarity">
    <text evidence="1">Belongs to the outer membrane factor (OMF) (TC 1.B.17) family.</text>
</comment>
<dbReference type="Pfam" id="PF02321">
    <property type="entry name" value="OEP"/>
    <property type="match status" value="1"/>
</dbReference>
<evidence type="ECO:0000313" key="4">
    <source>
        <dbReference type="Proteomes" id="UP000772618"/>
    </source>
</evidence>
<dbReference type="Gene3D" id="1.20.1600.10">
    <property type="entry name" value="Outer membrane efflux proteins (OEP)"/>
    <property type="match status" value="1"/>
</dbReference>
<accession>A0ABS5VMI6</accession>
<dbReference type="SUPFAM" id="SSF56954">
    <property type="entry name" value="Outer membrane efflux proteins (OEP)"/>
    <property type="match status" value="1"/>
</dbReference>
<keyword evidence="2" id="KW-0732">Signal</keyword>
<protein>
    <submittedName>
        <fullName evidence="3">TolC family protein</fullName>
    </submittedName>
</protein>
<evidence type="ECO:0000256" key="1">
    <source>
        <dbReference type="ARBA" id="ARBA00007613"/>
    </source>
</evidence>
<sequence>MKKIIFFLLISTTVFAQNVDYNKIILPSGVQTDDFAEKLVQIAWRNHPTNEIFRREVNIADIEVNKSKVQWLDLVRFSSNLNEFVLNPGADQLSRSAFYPKYNVNGSISIATFFTIPYNTKQSKERLMITQAQVNAQKLQVRNSVMRAYNNYVLREKIFRIQSQLALDNETSHKLLEQKFKNGEITFETYSASLGAFSQMTLNQLTAERDYKDAKLDLEQLIGMKLEDVR</sequence>
<dbReference type="Proteomes" id="UP000772618">
    <property type="component" value="Unassembled WGS sequence"/>
</dbReference>
<feature type="chain" id="PRO_5045757379" evidence="2">
    <location>
        <begin position="17"/>
        <end position="230"/>
    </location>
</feature>
<dbReference type="RefSeq" id="WP_254152559.1">
    <property type="nucleotide sequence ID" value="NZ_JAHESD010000006.1"/>
</dbReference>
<name>A0ABS5VMI6_9BACT</name>
<gene>
    <name evidence="3" type="ORF">KK060_04820</name>
</gene>
<dbReference type="EMBL" id="JAHESD010000006">
    <property type="protein sequence ID" value="MBT1702591.1"/>
    <property type="molecule type" value="Genomic_DNA"/>
</dbReference>